<evidence type="ECO:0000259" key="1">
    <source>
        <dbReference type="Pfam" id="PF24494"/>
    </source>
</evidence>
<feature type="domain" description="DUF7587" evidence="1">
    <location>
        <begin position="226"/>
        <end position="307"/>
    </location>
</feature>
<dbReference type="EMBL" id="ML994615">
    <property type="protein sequence ID" value="KAF2192254.1"/>
    <property type="molecule type" value="Genomic_DNA"/>
</dbReference>
<accession>A0A6A6EKY0</accession>
<dbReference type="Proteomes" id="UP000800200">
    <property type="component" value="Unassembled WGS sequence"/>
</dbReference>
<gene>
    <name evidence="2" type="ORF">K469DRAFT_653583</name>
</gene>
<dbReference type="Pfam" id="PF24494">
    <property type="entry name" value="DUF7587"/>
    <property type="match status" value="1"/>
</dbReference>
<proteinExistence type="predicted"/>
<organism evidence="2 3">
    <name type="scientific">Zopfia rhizophila CBS 207.26</name>
    <dbReference type="NCBI Taxonomy" id="1314779"/>
    <lineage>
        <taxon>Eukaryota</taxon>
        <taxon>Fungi</taxon>
        <taxon>Dikarya</taxon>
        <taxon>Ascomycota</taxon>
        <taxon>Pezizomycotina</taxon>
        <taxon>Dothideomycetes</taxon>
        <taxon>Dothideomycetes incertae sedis</taxon>
        <taxon>Zopfiaceae</taxon>
        <taxon>Zopfia</taxon>
    </lineage>
</organism>
<dbReference type="InterPro" id="IPR056009">
    <property type="entry name" value="DUF7587"/>
</dbReference>
<sequence>MLSLADLRDIEQVKRHAWTPGEREMLCVLHRWFEPSAPTDFASIFNSIHGLGLRNHVVQQQFDNHLRLYGAKAFPEFKKVFVSTPFDDPDGVYNALRLKIGSEAQMLGIEIWRRRTDAAITWGRAAKARSENTRRYYKSLVRRASQSAKQAQPREITIKPDHNPNADVLAVHISRQPLVEIKRNTITIAATDTLSPPLRVQGASTISTYVEGSGHWSPQSSPHSWHLAFRVWDDNSGTRFDERGFVAALFARRRRNGGISRPIPIDDEYGICKVLANDHLSFQGSCSAFVSVAASVIQILKYASSMNSPKIAGASELLLWGDVPMSAILHIFPFSELEGLIQNDSHVAGLLKLHLIGPNSSIFAIHQRLRKDSSVLDPNIARAMARIARIFGLNSADITCPHITEFVTYLVDAWSITSTQLNDIHELSQLAATFATSLGPRKSKYHLQDVMAAFIKEIQDGTAKLAYARQRPARRRRRTD</sequence>
<name>A0A6A6EKY0_9PEZI</name>
<protein>
    <recommendedName>
        <fullName evidence="1">DUF7587 domain-containing protein</fullName>
    </recommendedName>
</protein>
<reference evidence="2" key="1">
    <citation type="journal article" date="2020" name="Stud. Mycol.">
        <title>101 Dothideomycetes genomes: a test case for predicting lifestyles and emergence of pathogens.</title>
        <authorList>
            <person name="Haridas S."/>
            <person name="Albert R."/>
            <person name="Binder M."/>
            <person name="Bloem J."/>
            <person name="Labutti K."/>
            <person name="Salamov A."/>
            <person name="Andreopoulos B."/>
            <person name="Baker S."/>
            <person name="Barry K."/>
            <person name="Bills G."/>
            <person name="Bluhm B."/>
            <person name="Cannon C."/>
            <person name="Castanera R."/>
            <person name="Culley D."/>
            <person name="Daum C."/>
            <person name="Ezra D."/>
            <person name="Gonzalez J."/>
            <person name="Henrissat B."/>
            <person name="Kuo A."/>
            <person name="Liang C."/>
            <person name="Lipzen A."/>
            <person name="Lutzoni F."/>
            <person name="Magnuson J."/>
            <person name="Mondo S."/>
            <person name="Nolan M."/>
            <person name="Ohm R."/>
            <person name="Pangilinan J."/>
            <person name="Park H.-J."/>
            <person name="Ramirez L."/>
            <person name="Alfaro M."/>
            <person name="Sun H."/>
            <person name="Tritt A."/>
            <person name="Yoshinaga Y."/>
            <person name="Zwiers L.-H."/>
            <person name="Turgeon B."/>
            <person name="Goodwin S."/>
            <person name="Spatafora J."/>
            <person name="Crous P."/>
            <person name="Grigoriev I."/>
        </authorList>
    </citation>
    <scope>NUCLEOTIDE SEQUENCE</scope>
    <source>
        <strain evidence="2">CBS 207.26</strain>
    </source>
</reference>
<evidence type="ECO:0000313" key="3">
    <source>
        <dbReference type="Proteomes" id="UP000800200"/>
    </source>
</evidence>
<dbReference type="OrthoDB" id="5397734at2759"/>
<dbReference type="AlphaFoldDB" id="A0A6A6EKY0"/>
<keyword evidence="3" id="KW-1185">Reference proteome</keyword>
<evidence type="ECO:0000313" key="2">
    <source>
        <dbReference type="EMBL" id="KAF2192254.1"/>
    </source>
</evidence>